<protein>
    <recommendedName>
        <fullName evidence="2">Trypsin-co-occurring domain-containing protein</fullName>
    </recommendedName>
</protein>
<comment type="caution">
    <text evidence="3">The sequence shown here is derived from an EMBL/GenBank/DDBJ whole genome shotgun (WGS) entry which is preliminary data.</text>
</comment>
<sequence>MGHMTGNRIELADAVQAVRDELITAAGRSSGQDVTFEVGDIELEFSVELRKEVMGGVKVKAWVVEAGVDGSGGTTRTHRVAVTLRARDARTGEPWKVRNESRGSVGRFGGGDGGR</sequence>
<dbReference type="InterPro" id="IPR045608">
    <property type="entry name" value="Trypco2"/>
</dbReference>
<feature type="region of interest" description="Disordered" evidence="1">
    <location>
        <begin position="95"/>
        <end position="115"/>
    </location>
</feature>
<name>A0ABP7UQP8_9ACTN</name>
<proteinExistence type="predicted"/>
<keyword evidence="4" id="KW-1185">Reference proteome</keyword>
<feature type="domain" description="Trypsin-co-occurring" evidence="2">
    <location>
        <begin position="9"/>
        <end position="85"/>
    </location>
</feature>
<organism evidence="3 4">
    <name type="scientific">Streptomyces shaanxiensis</name>
    <dbReference type="NCBI Taxonomy" id="653357"/>
    <lineage>
        <taxon>Bacteria</taxon>
        <taxon>Bacillati</taxon>
        <taxon>Actinomycetota</taxon>
        <taxon>Actinomycetes</taxon>
        <taxon>Kitasatosporales</taxon>
        <taxon>Streptomycetaceae</taxon>
        <taxon>Streptomyces</taxon>
    </lineage>
</organism>
<dbReference type="Proteomes" id="UP001499984">
    <property type="component" value="Unassembled WGS sequence"/>
</dbReference>
<dbReference type="EMBL" id="BAAAZY010000007">
    <property type="protein sequence ID" value="GAA4049924.1"/>
    <property type="molecule type" value="Genomic_DNA"/>
</dbReference>
<evidence type="ECO:0000256" key="1">
    <source>
        <dbReference type="SAM" id="MobiDB-lite"/>
    </source>
</evidence>
<evidence type="ECO:0000313" key="3">
    <source>
        <dbReference type="EMBL" id="GAA4049924.1"/>
    </source>
</evidence>
<gene>
    <name evidence="3" type="ORF">GCM10022233_20360</name>
</gene>
<evidence type="ECO:0000259" key="2">
    <source>
        <dbReference type="Pfam" id="PF19631"/>
    </source>
</evidence>
<dbReference type="Pfam" id="PF19631">
    <property type="entry name" value="Trypco2"/>
    <property type="match status" value="1"/>
</dbReference>
<accession>A0ABP7UQP8</accession>
<feature type="compositionally biased region" description="Gly residues" evidence="1">
    <location>
        <begin position="106"/>
        <end position="115"/>
    </location>
</feature>
<reference evidence="4" key="1">
    <citation type="journal article" date="2019" name="Int. J. Syst. Evol. Microbiol.">
        <title>The Global Catalogue of Microorganisms (GCM) 10K type strain sequencing project: providing services to taxonomists for standard genome sequencing and annotation.</title>
        <authorList>
            <consortium name="The Broad Institute Genomics Platform"/>
            <consortium name="The Broad Institute Genome Sequencing Center for Infectious Disease"/>
            <person name="Wu L."/>
            <person name="Ma J."/>
        </authorList>
    </citation>
    <scope>NUCLEOTIDE SEQUENCE [LARGE SCALE GENOMIC DNA]</scope>
    <source>
        <strain evidence="4">JCM 16925</strain>
    </source>
</reference>
<evidence type="ECO:0000313" key="4">
    <source>
        <dbReference type="Proteomes" id="UP001499984"/>
    </source>
</evidence>